<evidence type="ECO:0000313" key="1">
    <source>
        <dbReference type="EMBL" id="MBG8552576.1"/>
    </source>
</evidence>
<gene>
    <name evidence="1" type="ORF">I5L79_03410</name>
</gene>
<organism evidence="1 2">
    <name type="scientific">Hymenobacter guriensis</name>
    <dbReference type="NCBI Taxonomy" id="2793065"/>
    <lineage>
        <taxon>Bacteria</taxon>
        <taxon>Pseudomonadati</taxon>
        <taxon>Bacteroidota</taxon>
        <taxon>Cytophagia</taxon>
        <taxon>Cytophagales</taxon>
        <taxon>Hymenobacteraceae</taxon>
        <taxon>Hymenobacter</taxon>
    </lineage>
</organism>
<keyword evidence="2" id="KW-1185">Reference proteome</keyword>
<comment type="caution">
    <text evidence="1">The sequence shown here is derived from an EMBL/GenBank/DDBJ whole genome shotgun (WGS) entry which is preliminary data.</text>
</comment>
<evidence type="ECO:0008006" key="3">
    <source>
        <dbReference type="Google" id="ProtNLM"/>
    </source>
</evidence>
<dbReference type="Proteomes" id="UP000601099">
    <property type="component" value="Unassembled WGS sequence"/>
</dbReference>
<protein>
    <recommendedName>
        <fullName evidence="3">DUF4248 domain-containing protein</fullName>
    </recommendedName>
</protein>
<reference evidence="1 2" key="1">
    <citation type="submission" date="2020-11" db="EMBL/GenBank/DDBJ databases">
        <title>Hymenobacter sp.</title>
        <authorList>
            <person name="Kim M.K."/>
        </authorList>
    </citation>
    <scope>NUCLEOTIDE SEQUENCE [LARGE SCALE GENOMIC DNA]</scope>
    <source>
        <strain evidence="1 2">BT594</strain>
    </source>
</reference>
<name>A0ABS0KXP4_9BACT</name>
<sequence length="68" mass="7218">MAEPPQQSAETLAGIVLLANRRGLLACLDAVPHFAFSETGRANLCRRFRLTDAELSATLTAYGEGGTP</sequence>
<accession>A0ABS0KXP4</accession>
<dbReference type="EMBL" id="JADWYK010000001">
    <property type="protein sequence ID" value="MBG8552576.1"/>
    <property type="molecule type" value="Genomic_DNA"/>
</dbReference>
<proteinExistence type="predicted"/>
<dbReference type="RefSeq" id="WP_196953603.1">
    <property type="nucleotide sequence ID" value="NZ_JADWYK010000001.1"/>
</dbReference>
<evidence type="ECO:0000313" key="2">
    <source>
        <dbReference type="Proteomes" id="UP000601099"/>
    </source>
</evidence>